<evidence type="ECO:0000259" key="9">
    <source>
        <dbReference type="Pfam" id="PF07715"/>
    </source>
</evidence>
<evidence type="ECO:0000313" key="11">
    <source>
        <dbReference type="Proteomes" id="UP000249645"/>
    </source>
</evidence>
<dbReference type="Gene3D" id="2.40.170.20">
    <property type="entry name" value="TonB-dependent receptor, beta-barrel domain"/>
    <property type="match status" value="1"/>
</dbReference>
<evidence type="ECO:0000256" key="4">
    <source>
        <dbReference type="ARBA" id="ARBA00022692"/>
    </source>
</evidence>
<protein>
    <submittedName>
        <fullName evidence="10">SusC/RagA family TonB-linked outer membrane protein</fullName>
    </submittedName>
</protein>
<evidence type="ECO:0000256" key="1">
    <source>
        <dbReference type="ARBA" id="ARBA00004571"/>
    </source>
</evidence>
<sequence length="1153" mass="125264">MKKTTYLLLLFLSVLTLKTKAQTITFSGKNIPIQKLFNAIREQTGYTVFGNYSVLENVPNITIDAKDRALRQVLQDVLSKNGLSYSIEGKMIVLTENKNNSTEERIAITGRVIDDDRQPLEGTTVHNVMADNISTQTDKDGKFTIKVKKGDVLAFYFVGYSPYNYNVQSTNNLGDVILHPDSHTLNETVVIGYGTAQKKDLTGSVATIGGKTIQDVPFVTVDNALAGKAAGVEVSKSDGTPGGAVRIRIRGTSSLLGGNDPLYVIDGVPVIVQSNFIDPGYGVSSPAGNDVSASGGSSAALSTSYVNGLNSLNGLNPDDIESISILKDASSSAIYGSKAANGVVIITTKRGKTDMKPQFSANYYTTISVPKRLHVLNASQYRDIVTEAAQNSFDARTAANGPIPNAVTQILNNPDSYFGTSNTNYVNAVTQSPISHNAEISVQGGGRNSKYFSSLSYNTTPGAIKESDFQRVSGKINLENNFGSKFTFITNVIMGYSQQNLTSGAYAQALRARPDWSPYDADGNYTNFSIMQLHSYSSSGFQNPLAVLTAINTSKTFSLLGSLSGNYDITPYLRFKSTVSLNRQAYNQRSFIPSYLSAINLTGVSTSENTALGNNSNSTFTNWFLENTLTFNRKLDKNNLLNLLVGQSYETRKLSTFSATGAGYPNDNTLTSLSSATTPLLVKGDDPSKPQSYLVSFYLRANYTLLDKYLFTFTGRTDGSSKFGTNNKWGYFPSGAFAWRLSNEKFLSNVKWLSDLKLRTSYGSTGNQNIGDQMYRTLYTAASYGGTSALIPTQLGNAGIKWETTKEFDAGTDIGLFNNRLQVTFDYYDKRTDGALLSTPIAPSSSYTTFLNNSVGIKNTGYELSVNGTIIESKNFTWSGSFNISWNKSVVTKINPDASLGQLGNYTGLETGNTTIIEGQPLGLITGRKFVGLIKTQEQLTAYKAALGTRGNSSFPYLGIGDPMYVLDAPASYGSYPDGNQIIGHGAPKYYGGFSQNLNYKGFGVQLYFTYSYGGQLLWGDHISSVQMQGQSNANISILDRYNSNNTSSNAPRLLYGDDASYSKSSMDVFSSSFLKLRTIVFNYDFGKRNWVKKAGLQNISAFCTATNLFTITKYPGNDPETSNDPYSSIGGYFDVSNYPVIKTVSVGLKATF</sequence>
<dbReference type="InterPro" id="IPR012910">
    <property type="entry name" value="Plug_dom"/>
</dbReference>
<accession>A0A2W5HFI5</accession>
<evidence type="ECO:0000256" key="8">
    <source>
        <dbReference type="SAM" id="SignalP"/>
    </source>
</evidence>
<comment type="similarity">
    <text evidence="7">Belongs to the TonB-dependent receptor family.</text>
</comment>
<proteinExistence type="inferred from homology"/>
<dbReference type="InterPro" id="IPR036942">
    <property type="entry name" value="Beta-barrel_TonB_sf"/>
</dbReference>
<evidence type="ECO:0000256" key="7">
    <source>
        <dbReference type="PROSITE-ProRule" id="PRU01360"/>
    </source>
</evidence>
<dbReference type="AlphaFoldDB" id="A0A2W5HFI5"/>
<name>A0A2W5HFI5_9SPHI</name>
<dbReference type="PROSITE" id="PS52016">
    <property type="entry name" value="TONB_DEPENDENT_REC_3"/>
    <property type="match status" value="1"/>
</dbReference>
<comment type="caution">
    <text evidence="10">The sequence shown here is derived from an EMBL/GenBank/DDBJ whole genome shotgun (WGS) entry which is preliminary data.</text>
</comment>
<evidence type="ECO:0000256" key="5">
    <source>
        <dbReference type="ARBA" id="ARBA00023136"/>
    </source>
</evidence>
<dbReference type="EMBL" id="QFOI01000004">
    <property type="protein sequence ID" value="PZP52449.1"/>
    <property type="molecule type" value="Genomic_DNA"/>
</dbReference>
<keyword evidence="5 7" id="KW-0472">Membrane</keyword>
<dbReference type="Gene3D" id="2.170.130.10">
    <property type="entry name" value="TonB-dependent receptor, plug domain"/>
    <property type="match status" value="1"/>
</dbReference>
<evidence type="ECO:0000256" key="3">
    <source>
        <dbReference type="ARBA" id="ARBA00022452"/>
    </source>
</evidence>
<keyword evidence="6 7" id="KW-0998">Cell outer membrane</keyword>
<dbReference type="Proteomes" id="UP000249645">
    <property type="component" value="Unassembled WGS sequence"/>
</dbReference>
<evidence type="ECO:0000256" key="2">
    <source>
        <dbReference type="ARBA" id="ARBA00022448"/>
    </source>
</evidence>
<dbReference type="InterPro" id="IPR008969">
    <property type="entry name" value="CarboxyPept-like_regulatory"/>
</dbReference>
<feature type="chain" id="PRO_5016095103" evidence="8">
    <location>
        <begin position="22"/>
        <end position="1153"/>
    </location>
</feature>
<dbReference type="InterPro" id="IPR037066">
    <property type="entry name" value="Plug_dom_sf"/>
</dbReference>
<evidence type="ECO:0000256" key="6">
    <source>
        <dbReference type="ARBA" id="ARBA00023237"/>
    </source>
</evidence>
<evidence type="ECO:0000313" key="10">
    <source>
        <dbReference type="EMBL" id="PZP52449.1"/>
    </source>
</evidence>
<keyword evidence="2 7" id="KW-0813">Transport</keyword>
<dbReference type="InterPro" id="IPR023996">
    <property type="entry name" value="TonB-dep_OMP_SusC/RagA"/>
</dbReference>
<feature type="signal peptide" evidence="8">
    <location>
        <begin position="1"/>
        <end position="21"/>
    </location>
</feature>
<dbReference type="NCBIfam" id="TIGR04056">
    <property type="entry name" value="OMP_RagA_SusC"/>
    <property type="match status" value="1"/>
</dbReference>
<dbReference type="Pfam" id="PF07715">
    <property type="entry name" value="Plug"/>
    <property type="match status" value="1"/>
</dbReference>
<dbReference type="InterPro" id="IPR023997">
    <property type="entry name" value="TonB-dep_OMP_SusC/RagA_CS"/>
</dbReference>
<dbReference type="SUPFAM" id="SSF56935">
    <property type="entry name" value="Porins"/>
    <property type="match status" value="1"/>
</dbReference>
<keyword evidence="3 7" id="KW-1134">Transmembrane beta strand</keyword>
<organism evidence="10 11">
    <name type="scientific">Pseudopedobacter saltans</name>
    <dbReference type="NCBI Taxonomy" id="151895"/>
    <lineage>
        <taxon>Bacteria</taxon>
        <taxon>Pseudomonadati</taxon>
        <taxon>Bacteroidota</taxon>
        <taxon>Sphingobacteriia</taxon>
        <taxon>Sphingobacteriales</taxon>
        <taxon>Sphingobacteriaceae</taxon>
        <taxon>Pseudopedobacter</taxon>
    </lineage>
</organism>
<keyword evidence="4 7" id="KW-0812">Transmembrane</keyword>
<dbReference type="NCBIfam" id="TIGR04057">
    <property type="entry name" value="SusC_RagA_signa"/>
    <property type="match status" value="1"/>
</dbReference>
<reference evidence="10 11" key="1">
    <citation type="submission" date="2017-11" db="EMBL/GenBank/DDBJ databases">
        <title>Infants hospitalized years apart are colonized by the same room-sourced microbial strains.</title>
        <authorList>
            <person name="Brooks B."/>
            <person name="Olm M.R."/>
            <person name="Firek B.A."/>
            <person name="Baker R."/>
            <person name="Thomas B.C."/>
            <person name="Morowitz M.J."/>
            <person name="Banfield J.F."/>
        </authorList>
    </citation>
    <scope>NUCLEOTIDE SEQUENCE [LARGE SCALE GENOMIC DNA]</scope>
    <source>
        <strain evidence="10">S2_009_000_R2_76</strain>
    </source>
</reference>
<dbReference type="Gene3D" id="2.60.40.1120">
    <property type="entry name" value="Carboxypeptidase-like, regulatory domain"/>
    <property type="match status" value="1"/>
</dbReference>
<dbReference type="Pfam" id="PF13715">
    <property type="entry name" value="CarbopepD_reg_2"/>
    <property type="match status" value="1"/>
</dbReference>
<gene>
    <name evidence="10" type="ORF">DI598_00675</name>
</gene>
<dbReference type="InterPro" id="IPR039426">
    <property type="entry name" value="TonB-dep_rcpt-like"/>
</dbReference>
<feature type="domain" description="TonB-dependent receptor plug" evidence="9">
    <location>
        <begin position="198"/>
        <end position="343"/>
    </location>
</feature>
<dbReference type="GO" id="GO:0009279">
    <property type="term" value="C:cell outer membrane"/>
    <property type="evidence" value="ECO:0007669"/>
    <property type="project" value="UniProtKB-SubCell"/>
</dbReference>
<keyword evidence="8" id="KW-0732">Signal</keyword>
<dbReference type="SUPFAM" id="SSF49464">
    <property type="entry name" value="Carboxypeptidase regulatory domain-like"/>
    <property type="match status" value="1"/>
</dbReference>
<comment type="subcellular location">
    <subcellularLocation>
        <location evidence="1 7">Cell outer membrane</location>
        <topology evidence="1 7">Multi-pass membrane protein</topology>
    </subcellularLocation>
</comment>